<sequence>MTDEKGDSRTADDLTHRAAAALEVAVSAFTPLLDLLAEIPDPRRAEGKRYKLPHVLLFSILALVTGGNSYRGIVTFIDVHRHRLNAAFGLRWRRAPSHTAVRAILQGLDPAGVEAAFRRHAALLQAARAIPGQGSIALDGKTLRGSFDAFHDRAAAQMLSAFATDTALVLAHVDVAEKSNEIPAAQALLAELGLANSALVTLDALHCQKNILRSPLLPTSH</sequence>
<dbReference type="PANTHER" id="PTHR30298:SF0">
    <property type="entry name" value="PROTEIN YBFL-RELATED"/>
    <property type="match status" value="1"/>
</dbReference>
<gene>
    <name evidence="2" type="ORF">F1189_31760</name>
</gene>
<protein>
    <submittedName>
        <fullName evidence="2">ISAs1 family transposase</fullName>
    </submittedName>
</protein>
<dbReference type="EMBL" id="VWPK01000148">
    <property type="protein sequence ID" value="KAA5607866.1"/>
    <property type="molecule type" value="Genomic_DNA"/>
</dbReference>
<proteinExistence type="predicted"/>
<evidence type="ECO:0000313" key="3">
    <source>
        <dbReference type="Proteomes" id="UP000325255"/>
    </source>
</evidence>
<name>A0A5M6IHW7_9PROT</name>
<dbReference type="OrthoDB" id="8001376at2"/>
<dbReference type="PANTHER" id="PTHR30298">
    <property type="entry name" value="H REPEAT-ASSOCIATED PREDICTED TRANSPOSASE"/>
    <property type="match status" value="1"/>
</dbReference>
<dbReference type="InterPro" id="IPR047647">
    <property type="entry name" value="ISAs1_transpos"/>
</dbReference>
<dbReference type="NCBIfam" id="NF033564">
    <property type="entry name" value="transpos_ISAs1"/>
    <property type="match status" value="1"/>
</dbReference>
<comment type="caution">
    <text evidence="2">The sequence shown here is derived from an EMBL/GenBank/DDBJ whole genome shotgun (WGS) entry which is preliminary data.</text>
</comment>
<dbReference type="AlphaFoldDB" id="A0A5M6IHW7"/>
<dbReference type="Proteomes" id="UP000325255">
    <property type="component" value="Unassembled WGS sequence"/>
</dbReference>
<feature type="domain" description="H repeat-associated protein N-terminal" evidence="1">
    <location>
        <begin position="34"/>
        <end position="120"/>
    </location>
</feature>
<dbReference type="InterPro" id="IPR051698">
    <property type="entry name" value="Transposase_11-like"/>
</dbReference>
<dbReference type="Pfam" id="PF13808">
    <property type="entry name" value="DDE_Tnp_1_assoc"/>
    <property type="match status" value="1"/>
</dbReference>
<keyword evidence="3" id="KW-1185">Reference proteome</keyword>
<evidence type="ECO:0000259" key="1">
    <source>
        <dbReference type="Pfam" id="PF13808"/>
    </source>
</evidence>
<evidence type="ECO:0000313" key="2">
    <source>
        <dbReference type="EMBL" id="KAA5607866.1"/>
    </source>
</evidence>
<organism evidence="2 3">
    <name type="scientific">Rhodovastum atsumiense</name>
    <dbReference type="NCBI Taxonomy" id="504468"/>
    <lineage>
        <taxon>Bacteria</taxon>
        <taxon>Pseudomonadati</taxon>
        <taxon>Pseudomonadota</taxon>
        <taxon>Alphaproteobacteria</taxon>
        <taxon>Acetobacterales</taxon>
        <taxon>Acetobacteraceae</taxon>
        <taxon>Rhodovastum</taxon>
    </lineage>
</organism>
<accession>A0A5M6IHW7</accession>
<reference evidence="2 3" key="1">
    <citation type="submission" date="2019-09" db="EMBL/GenBank/DDBJ databases">
        <title>Genome sequence of Rhodovastum atsumiense, a diverse member of the Acetobacteraceae family of non-sulfur purple photosynthetic bacteria.</title>
        <authorList>
            <person name="Meyer T."/>
            <person name="Kyndt J."/>
        </authorList>
    </citation>
    <scope>NUCLEOTIDE SEQUENCE [LARGE SCALE GENOMIC DNA]</scope>
    <source>
        <strain evidence="2 3">DSM 21279</strain>
    </source>
</reference>
<dbReference type="InterPro" id="IPR032806">
    <property type="entry name" value="YbfD_N"/>
</dbReference>